<dbReference type="Gramene" id="RZC77773">
    <property type="protein sequence ID" value="RZC77773"/>
    <property type="gene ID" value="C5167_002015"/>
</dbReference>
<dbReference type="Gene3D" id="3.40.1810.10">
    <property type="entry name" value="Transcription factor, MADS-box"/>
    <property type="match status" value="1"/>
</dbReference>
<comment type="subcellular location">
    <subcellularLocation>
        <location evidence="1">Nucleus</location>
    </subcellularLocation>
</comment>
<sequence length="90" mass="10134">MGKRRIEIKKIEDRQKRDVAFTKRRHGLFKKAADLCRLTGADISLASRKTSPRATDESVQKAATALSSDWMLSRRLKPSHLPTTTVGPFP</sequence>
<dbReference type="GO" id="GO:0046983">
    <property type="term" value="F:protein dimerization activity"/>
    <property type="evidence" value="ECO:0007669"/>
    <property type="project" value="InterPro"/>
</dbReference>
<evidence type="ECO:0000313" key="7">
    <source>
        <dbReference type="EMBL" id="RZC77773.1"/>
    </source>
</evidence>
<keyword evidence="3" id="KW-0238">DNA-binding</keyword>
<evidence type="ECO:0000259" key="6">
    <source>
        <dbReference type="PROSITE" id="PS50066"/>
    </source>
</evidence>
<dbReference type="PANTHER" id="PTHR11945">
    <property type="entry name" value="MADS BOX PROTEIN"/>
    <property type="match status" value="1"/>
</dbReference>
<dbReference type="EMBL" id="CM010723">
    <property type="protein sequence ID" value="RZC77773.1"/>
    <property type="molecule type" value="Genomic_DNA"/>
</dbReference>
<evidence type="ECO:0000313" key="8">
    <source>
        <dbReference type="Proteomes" id="UP000316621"/>
    </source>
</evidence>
<proteinExistence type="predicted"/>
<keyword evidence="2" id="KW-0805">Transcription regulation</keyword>
<keyword evidence="4" id="KW-0804">Transcription</keyword>
<dbReference type="Proteomes" id="UP000316621">
    <property type="component" value="Chromosome 9"/>
</dbReference>
<dbReference type="PRINTS" id="PR00404">
    <property type="entry name" value="MADSDOMAIN"/>
</dbReference>
<evidence type="ECO:0000256" key="3">
    <source>
        <dbReference type="ARBA" id="ARBA00023125"/>
    </source>
</evidence>
<dbReference type="InterPro" id="IPR002100">
    <property type="entry name" value="TF_MADSbox"/>
</dbReference>
<gene>
    <name evidence="7" type="ORF">C5167_002015</name>
</gene>
<dbReference type="CDD" id="cd00120">
    <property type="entry name" value="MADS"/>
    <property type="match status" value="1"/>
</dbReference>
<dbReference type="AlphaFoldDB" id="A0A4Y7KWS6"/>
<dbReference type="SMART" id="SM00432">
    <property type="entry name" value="MADS"/>
    <property type="match status" value="1"/>
</dbReference>
<dbReference type="Pfam" id="PF00319">
    <property type="entry name" value="SRF-TF"/>
    <property type="match status" value="1"/>
</dbReference>
<dbReference type="PANTHER" id="PTHR11945:SF629">
    <property type="entry name" value="OS02G0164450 PROTEIN"/>
    <property type="match status" value="1"/>
</dbReference>
<feature type="domain" description="MADS-box" evidence="6">
    <location>
        <begin position="1"/>
        <end position="45"/>
    </location>
</feature>
<dbReference type="GO" id="GO:0005634">
    <property type="term" value="C:nucleus"/>
    <property type="evidence" value="ECO:0007669"/>
    <property type="project" value="UniProtKB-SubCell"/>
</dbReference>
<evidence type="ECO:0000256" key="2">
    <source>
        <dbReference type="ARBA" id="ARBA00023015"/>
    </source>
</evidence>
<name>A0A4Y7KWS6_PAPSO</name>
<evidence type="ECO:0000256" key="4">
    <source>
        <dbReference type="ARBA" id="ARBA00023163"/>
    </source>
</evidence>
<keyword evidence="5" id="KW-0539">Nucleus</keyword>
<dbReference type="SUPFAM" id="SSF55455">
    <property type="entry name" value="SRF-like"/>
    <property type="match status" value="1"/>
</dbReference>
<accession>A0A4Y7KWS6</accession>
<evidence type="ECO:0000256" key="1">
    <source>
        <dbReference type="ARBA" id="ARBA00004123"/>
    </source>
</evidence>
<dbReference type="GO" id="GO:0000978">
    <property type="term" value="F:RNA polymerase II cis-regulatory region sequence-specific DNA binding"/>
    <property type="evidence" value="ECO:0007669"/>
    <property type="project" value="TreeGrafter"/>
</dbReference>
<reference evidence="7 8" key="1">
    <citation type="journal article" date="2018" name="Science">
        <title>The opium poppy genome and morphinan production.</title>
        <authorList>
            <person name="Guo L."/>
            <person name="Winzer T."/>
            <person name="Yang X."/>
            <person name="Li Y."/>
            <person name="Ning Z."/>
            <person name="He Z."/>
            <person name="Teodor R."/>
            <person name="Lu Y."/>
            <person name="Bowser T.A."/>
            <person name="Graham I.A."/>
            <person name="Ye K."/>
        </authorList>
    </citation>
    <scope>NUCLEOTIDE SEQUENCE [LARGE SCALE GENOMIC DNA]</scope>
    <source>
        <strain evidence="8">cv. HN1</strain>
        <tissue evidence="7">Leaves</tissue>
    </source>
</reference>
<dbReference type="GO" id="GO:0000981">
    <property type="term" value="F:DNA-binding transcription factor activity, RNA polymerase II-specific"/>
    <property type="evidence" value="ECO:0007669"/>
    <property type="project" value="TreeGrafter"/>
</dbReference>
<dbReference type="PROSITE" id="PS50066">
    <property type="entry name" value="MADS_BOX_2"/>
    <property type="match status" value="1"/>
</dbReference>
<evidence type="ECO:0000256" key="5">
    <source>
        <dbReference type="ARBA" id="ARBA00023242"/>
    </source>
</evidence>
<protein>
    <recommendedName>
        <fullName evidence="6">MADS-box domain-containing protein</fullName>
    </recommendedName>
</protein>
<keyword evidence="8" id="KW-1185">Reference proteome</keyword>
<organism evidence="7 8">
    <name type="scientific">Papaver somniferum</name>
    <name type="common">Opium poppy</name>
    <dbReference type="NCBI Taxonomy" id="3469"/>
    <lineage>
        <taxon>Eukaryota</taxon>
        <taxon>Viridiplantae</taxon>
        <taxon>Streptophyta</taxon>
        <taxon>Embryophyta</taxon>
        <taxon>Tracheophyta</taxon>
        <taxon>Spermatophyta</taxon>
        <taxon>Magnoliopsida</taxon>
        <taxon>Ranunculales</taxon>
        <taxon>Papaveraceae</taxon>
        <taxon>Papaveroideae</taxon>
        <taxon>Papaver</taxon>
    </lineage>
</organism>
<dbReference type="InterPro" id="IPR036879">
    <property type="entry name" value="TF_MADSbox_sf"/>
</dbReference>